<reference evidence="2 3" key="1">
    <citation type="journal article" date="2018" name="BMC Genomics">
        <title>Genomic evidence for intraspecific hybridization in a clonal and extremely halotolerant yeast.</title>
        <authorList>
            <person name="Gostincar C."/>
            <person name="Stajich J.E."/>
            <person name="Zupancic J."/>
            <person name="Zalar P."/>
            <person name="Gunde-Cimerman N."/>
        </authorList>
    </citation>
    <scope>NUCLEOTIDE SEQUENCE [LARGE SCALE GENOMIC DNA]</scope>
    <source>
        <strain evidence="2 3">EXF-171</strain>
    </source>
</reference>
<dbReference type="AlphaFoldDB" id="A0A3M7F1W2"/>
<dbReference type="VEuPathDB" id="FungiDB:BTJ68_14179"/>
<accession>A0A3M7F1W2</accession>
<dbReference type="EMBL" id="QWIQ01000550">
    <property type="protein sequence ID" value="RMY82546.1"/>
    <property type="molecule type" value="Genomic_DNA"/>
</dbReference>
<sequence>MQNLITTVLAVLSAPCIRSVQAQTLSYEPPFWCRGFNQTGNYTQGWQDEYSHRISEAVICNSTNVITNGGDKNGFCAIQAGAFFETEYHANVSTYDFQWSGVTNTSNLTYSADVSVAYTIAKLTDSPEYADVNIYGGVREATYYIDEGTNAYIAFAPLFRCLSGWLSECSMELDLNDTYVELCKPQFSEDVLDSIGGLYAYEGNSYIQMVNQTKAAELTGNGGEAPPIGWSPSERGEAGMVRVGSLAGFASGIAMLFALV</sequence>
<dbReference type="Pfam" id="PF19535">
    <property type="entry name" value="DUF6060"/>
    <property type="match status" value="1"/>
</dbReference>
<dbReference type="InterPro" id="IPR045702">
    <property type="entry name" value="DUF6060"/>
</dbReference>
<dbReference type="Proteomes" id="UP000281468">
    <property type="component" value="Unassembled WGS sequence"/>
</dbReference>
<keyword evidence="1" id="KW-0732">Signal</keyword>
<feature type="chain" id="PRO_5018036672" evidence="1">
    <location>
        <begin position="23"/>
        <end position="260"/>
    </location>
</feature>
<evidence type="ECO:0000313" key="2">
    <source>
        <dbReference type="EMBL" id="RMY82546.1"/>
    </source>
</evidence>
<gene>
    <name evidence="2" type="ORF">D0862_11977</name>
</gene>
<name>A0A3M7F1W2_HORWE</name>
<comment type="caution">
    <text evidence="2">The sequence shown here is derived from an EMBL/GenBank/DDBJ whole genome shotgun (WGS) entry which is preliminary data.</text>
</comment>
<proteinExistence type="predicted"/>
<protein>
    <submittedName>
        <fullName evidence="2">Uncharacterized protein</fullName>
    </submittedName>
</protein>
<evidence type="ECO:0000313" key="3">
    <source>
        <dbReference type="Proteomes" id="UP000281468"/>
    </source>
</evidence>
<evidence type="ECO:0000256" key="1">
    <source>
        <dbReference type="SAM" id="SignalP"/>
    </source>
</evidence>
<organism evidence="2 3">
    <name type="scientific">Hortaea werneckii</name>
    <name type="common">Black yeast</name>
    <name type="synonym">Cladosporium werneckii</name>
    <dbReference type="NCBI Taxonomy" id="91943"/>
    <lineage>
        <taxon>Eukaryota</taxon>
        <taxon>Fungi</taxon>
        <taxon>Dikarya</taxon>
        <taxon>Ascomycota</taxon>
        <taxon>Pezizomycotina</taxon>
        <taxon>Dothideomycetes</taxon>
        <taxon>Dothideomycetidae</taxon>
        <taxon>Mycosphaerellales</taxon>
        <taxon>Teratosphaeriaceae</taxon>
        <taxon>Hortaea</taxon>
    </lineage>
</organism>
<feature type="signal peptide" evidence="1">
    <location>
        <begin position="1"/>
        <end position="22"/>
    </location>
</feature>